<evidence type="ECO:0000313" key="5">
    <source>
        <dbReference type="Proteomes" id="UP000583454"/>
    </source>
</evidence>
<dbReference type="Pfam" id="PF00107">
    <property type="entry name" value="ADH_zinc_N"/>
    <property type="match status" value="1"/>
</dbReference>
<name>A0A840ZLL2_9HYPH</name>
<gene>
    <name evidence="4" type="ORF">HNR00_002695</name>
</gene>
<sequence>MPKAIRVHQYGGPEAMVYEDIPTPEPGPGQIRVRQTAIGVNFIDIYFRSGAYKAASLPFTLGKEGAGVVDALGEGVTDFRVGERVAYAGAVGTYAEEVVVDVKGVVHVPDAVPDETAAAMMLKGLTAHYLLRLTYRVQPSDTILFHAAAGGVGLIATQWAKHLGATVIGTVGTPEKAELAKEHGCDHVILYRDEDFAARVKEITGGKGVPVVYDGVGKATFPASLDCLAPRGVFASFGSASGPIEAFDIGILAAKGSLYATRPTLFTHIATREQLDANAAELFEVVASGAVKIPIHARAKLADAAQVHRDLADRQTTGATVMTP</sequence>
<dbReference type="PANTHER" id="PTHR48106:SF13">
    <property type="entry name" value="QUINONE OXIDOREDUCTASE-RELATED"/>
    <property type="match status" value="1"/>
</dbReference>
<dbReference type="EC" id="1.6.5.5" evidence="4"/>
<dbReference type="EMBL" id="JACHOP010000010">
    <property type="protein sequence ID" value="MBB5757978.1"/>
    <property type="molecule type" value="Genomic_DNA"/>
</dbReference>
<dbReference type="InterPro" id="IPR013149">
    <property type="entry name" value="ADH-like_C"/>
</dbReference>
<dbReference type="SMART" id="SM00829">
    <property type="entry name" value="PKS_ER"/>
    <property type="match status" value="1"/>
</dbReference>
<dbReference type="SUPFAM" id="SSF51735">
    <property type="entry name" value="NAD(P)-binding Rossmann-fold domains"/>
    <property type="match status" value="1"/>
</dbReference>
<dbReference type="AlphaFoldDB" id="A0A840ZLL2"/>
<dbReference type="GO" id="GO:0005829">
    <property type="term" value="C:cytosol"/>
    <property type="evidence" value="ECO:0007669"/>
    <property type="project" value="TreeGrafter"/>
</dbReference>
<reference evidence="4 5" key="1">
    <citation type="submission" date="2020-08" db="EMBL/GenBank/DDBJ databases">
        <title>Genomic Encyclopedia of Type Strains, Phase IV (KMG-IV): sequencing the most valuable type-strain genomes for metagenomic binning, comparative biology and taxonomic classification.</title>
        <authorList>
            <person name="Goeker M."/>
        </authorList>
    </citation>
    <scope>NUCLEOTIDE SEQUENCE [LARGE SCALE GENOMIC DNA]</scope>
    <source>
        <strain evidence="4 5">DSM 2163</strain>
    </source>
</reference>
<evidence type="ECO:0000256" key="2">
    <source>
        <dbReference type="ARBA" id="ARBA00023002"/>
    </source>
</evidence>
<keyword evidence="2 4" id="KW-0560">Oxidoreductase</keyword>
<protein>
    <submittedName>
        <fullName evidence="4">NADPH2:quinone reductase</fullName>
        <ecNumber evidence="4">1.6.5.5</ecNumber>
    </submittedName>
</protein>
<dbReference type="FunFam" id="3.40.50.720:FF:000053">
    <property type="entry name" value="Quinone oxidoreductase 1"/>
    <property type="match status" value="1"/>
</dbReference>
<dbReference type="InterPro" id="IPR002364">
    <property type="entry name" value="Quin_OxRdtase/zeta-crystal_CS"/>
</dbReference>
<organism evidence="4 5">
    <name type="scientific">Methylorubrum rhodinum</name>
    <dbReference type="NCBI Taxonomy" id="29428"/>
    <lineage>
        <taxon>Bacteria</taxon>
        <taxon>Pseudomonadati</taxon>
        <taxon>Pseudomonadota</taxon>
        <taxon>Alphaproteobacteria</taxon>
        <taxon>Hyphomicrobiales</taxon>
        <taxon>Methylobacteriaceae</taxon>
        <taxon>Methylorubrum</taxon>
    </lineage>
</organism>
<dbReference type="InterPro" id="IPR011032">
    <property type="entry name" value="GroES-like_sf"/>
</dbReference>
<accession>A0A840ZLL2</accession>
<dbReference type="InterPro" id="IPR013154">
    <property type="entry name" value="ADH-like_N"/>
</dbReference>
<comment type="caution">
    <text evidence="4">The sequence shown here is derived from an EMBL/GenBank/DDBJ whole genome shotgun (WGS) entry which is preliminary data.</text>
</comment>
<evidence type="ECO:0000256" key="1">
    <source>
        <dbReference type="ARBA" id="ARBA00022857"/>
    </source>
</evidence>
<dbReference type="SUPFAM" id="SSF50129">
    <property type="entry name" value="GroES-like"/>
    <property type="match status" value="1"/>
</dbReference>
<keyword evidence="5" id="KW-1185">Reference proteome</keyword>
<evidence type="ECO:0000313" key="4">
    <source>
        <dbReference type="EMBL" id="MBB5757978.1"/>
    </source>
</evidence>
<dbReference type="InterPro" id="IPR036291">
    <property type="entry name" value="NAD(P)-bd_dom_sf"/>
</dbReference>
<dbReference type="Gene3D" id="3.90.180.10">
    <property type="entry name" value="Medium-chain alcohol dehydrogenases, catalytic domain"/>
    <property type="match status" value="1"/>
</dbReference>
<dbReference type="GO" id="GO:0003960">
    <property type="term" value="F:quinone reductase (NADPH) activity"/>
    <property type="evidence" value="ECO:0007669"/>
    <property type="project" value="UniProtKB-EC"/>
</dbReference>
<dbReference type="InterPro" id="IPR020843">
    <property type="entry name" value="ER"/>
</dbReference>
<dbReference type="CDD" id="cd05286">
    <property type="entry name" value="QOR2"/>
    <property type="match status" value="1"/>
</dbReference>
<dbReference type="Gene3D" id="3.40.50.720">
    <property type="entry name" value="NAD(P)-binding Rossmann-like Domain"/>
    <property type="match status" value="1"/>
</dbReference>
<dbReference type="Proteomes" id="UP000583454">
    <property type="component" value="Unassembled WGS sequence"/>
</dbReference>
<dbReference type="GO" id="GO:0035925">
    <property type="term" value="F:mRNA 3'-UTR AU-rich region binding"/>
    <property type="evidence" value="ECO:0007669"/>
    <property type="project" value="TreeGrafter"/>
</dbReference>
<dbReference type="PANTHER" id="PTHR48106">
    <property type="entry name" value="QUINONE OXIDOREDUCTASE PIG3-RELATED"/>
    <property type="match status" value="1"/>
</dbReference>
<dbReference type="NCBIfam" id="NF008024">
    <property type="entry name" value="PRK10754.1"/>
    <property type="match status" value="1"/>
</dbReference>
<dbReference type="Pfam" id="PF08240">
    <property type="entry name" value="ADH_N"/>
    <property type="match status" value="1"/>
</dbReference>
<proteinExistence type="predicted"/>
<dbReference type="InterPro" id="IPR047618">
    <property type="entry name" value="QOR-like"/>
</dbReference>
<evidence type="ECO:0000259" key="3">
    <source>
        <dbReference type="SMART" id="SM00829"/>
    </source>
</evidence>
<dbReference type="RefSeq" id="WP_183569997.1">
    <property type="nucleotide sequence ID" value="NZ_JACHOP010000010.1"/>
</dbReference>
<dbReference type="GO" id="GO:0070402">
    <property type="term" value="F:NADPH binding"/>
    <property type="evidence" value="ECO:0007669"/>
    <property type="project" value="TreeGrafter"/>
</dbReference>
<keyword evidence="1" id="KW-0521">NADP</keyword>
<dbReference type="GO" id="GO:0008270">
    <property type="term" value="F:zinc ion binding"/>
    <property type="evidence" value="ECO:0007669"/>
    <property type="project" value="InterPro"/>
</dbReference>
<dbReference type="PROSITE" id="PS01162">
    <property type="entry name" value="QOR_ZETA_CRYSTAL"/>
    <property type="match status" value="1"/>
</dbReference>
<feature type="domain" description="Enoyl reductase (ER)" evidence="3">
    <location>
        <begin position="11"/>
        <end position="322"/>
    </location>
</feature>